<reference evidence="1" key="1">
    <citation type="journal article" date="2019" name="bioRxiv">
        <title>The Genome of the Zebra Mussel, Dreissena polymorpha: A Resource for Invasive Species Research.</title>
        <authorList>
            <person name="McCartney M.A."/>
            <person name="Auch B."/>
            <person name="Kono T."/>
            <person name="Mallez S."/>
            <person name="Zhang Y."/>
            <person name="Obille A."/>
            <person name="Becker A."/>
            <person name="Abrahante J.E."/>
            <person name="Garbe J."/>
            <person name="Badalamenti J.P."/>
            <person name="Herman A."/>
            <person name="Mangelson H."/>
            <person name="Liachko I."/>
            <person name="Sullivan S."/>
            <person name="Sone E.D."/>
            <person name="Koren S."/>
            <person name="Silverstein K.A.T."/>
            <person name="Beckman K.B."/>
            <person name="Gohl D.M."/>
        </authorList>
    </citation>
    <scope>NUCLEOTIDE SEQUENCE</scope>
    <source>
        <strain evidence="1">Duluth1</strain>
        <tissue evidence="1">Whole animal</tissue>
    </source>
</reference>
<accession>A0A9D4MHA0</accession>
<dbReference type="AlphaFoldDB" id="A0A9D4MHA0"/>
<reference evidence="1" key="2">
    <citation type="submission" date="2020-11" db="EMBL/GenBank/DDBJ databases">
        <authorList>
            <person name="McCartney M.A."/>
            <person name="Auch B."/>
            <person name="Kono T."/>
            <person name="Mallez S."/>
            <person name="Becker A."/>
            <person name="Gohl D.M."/>
            <person name="Silverstein K.A.T."/>
            <person name="Koren S."/>
            <person name="Bechman K.B."/>
            <person name="Herman A."/>
            <person name="Abrahante J.E."/>
            <person name="Garbe J."/>
        </authorList>
    </citation>
    <scope>NUCLEOTIDE SEQUENCE</scope>
    <source>
        <strain evidence="1">Duluth1</strain>
        <tissue evidence="1">Whole animal</tissue>
    </source>
</reference>
<proteinExistence type="predicted"/>
<gene>
    <name evidence="1" type="ORF">DPMN_000393</name>
</gene>
<evidence type="ECO:0000313" key="1">
    <source>
        <dbReference type="EMBL" id="KAH3876548.1"/>
    </source>
</evidence>
<sequence>MDQTLTKISVHAYYNECKNVQLPLQLLAQENLDSRITLQFRTGNKLDIQEKHHLPVQRKGICLPVTLSSLRCQQQTYKKQPHVKY</sequence>
<keyword evidence="2" id="KW-1185">Reference proteome</keyword>
<dbReference type="EMBL" id="JAIWYP010000001">
    <property type="protein sequence ID" value="KAH3876548.1"/>
    <property type="molecule type" value="Genomic_DNA"/>
</dbReference>
<dbReference type="Proteomes" id="UP000828390">
    <property type="component" value="Unassembled WGS sequence"/>
</dbReference>
<protein>
    <submittedName>
        <fullName evidence="1">Uncharacterized protein</fullName>
    </submittedName>
</protein>
<evidence type="ECO:0000313" key="2">
    <source>
        <dbReference type="Proteomes" id="UP000828390"/>
    </source>
</evidence>
<name>A0A9D4MHA0_DREPO</name>
<comment type="caution">
    <text evidence="1">The sequence shown here is derived from an EMBL/GenBank/DDBJ whole genome shotgun (WGS) entry which is preliminary data.</text>
</comment>
<organism evidence="1 2">
    <name type="scientific">Dreissena polymorpha</name>
    <name type="common">Zebra mussel</name>
    <name type="synonym">Mytilus polymorpha</name>
    <dbReference type="NCBI Taxonomy" id="45954"/>
    <lineage>
        <taxon>Eukaryota</taxon>
        <taxon>Metazoa</taxon>
        <taxon>Spiralia</taxon>
        <taxon>Lophotrochozoa</taxon>
        <taxon>Mollusca</taxon>
        <taxon>Bivalvia</taxon>
        <taxon>Autobranchia</taxon>
        <taxon>Heteroconchia</taxon>
        <taxon>Euheterodonta</taxon>
        <taxon>Imparidentia</taxon>
        <taxon>Neoheterodontei</taxon>
        <taxon>Myida</taxon>
        <taxon>Dreissenoidea</taxon>
        <taxon>Dreissenidae</taxon>
        <taxon>Dreissena</taxon>
    </lineage>
</organism>